<evidence type="ECO:0000313" key="5">
    <source>
        <dbReference type="EMBL" id="CAF0854234.1"/>
    </source>
</evidence>
<dbReference type="Gene3D" id="2.120.10.30">
    <property type="entry name" value="TolB, C-terminal domain"/>
    <property type="match status" value="1"/>
</dbReference>
<dbReference type="AlphaFoldDB" id="A0A813W1N6"/>
<reference evidence="5" key="1">
    <citation type="submission" date="2021-02" db="EMBL/GenBank/DDBJ databases">
        <authorList>
            <person name="Nowell W R."/>
        </authorList>
    </citation>
    <scope>NUCLEOTIDE SEQUENCE</scope>
    <source>
        <strain evidence="5">Ploen Becks lab</strain>
    </source>
</reference>
<dbReference type="Gene3D" id="3.30.40.10">
    <property type="entry name" value="Zinc/RING finger domain, C3HC4 (zinc finger)"/>
    <property type="match status" value="1"/>
</dbReference>
<evidence type="ECO:0000259" key="4">
    <source>
        <dbReference type="PROSITE" id="PS50089"/>
    </source>
</evidence>
<keyword evidence="2" id="KW-0862">Zinc</keyword>
<accession>A0A813W1N6</accession>
<name>A0A813W1N6_9BILA</name>
<comment type="caution">
    <text evidence="5">The sequence shown here is derived from an EMBL/GenBank/DDBJ whole genome shotgun (WGS) entry which is preliminary data.</text>
</comment>
<dbReference type="InterPro" id="IPR001841">
    <property type="entry name" value="Znf_RING"/>
</dbReference>
<proteinExistence type="predicted"/>
<sequence>MTKTTPTCSNCSSNFNFDSKEPKVLPCGNSICSECSDKISQCQFCQDTHQSPFPTNKFILSLLTREDNDQESMDKIKQKNKLLEINIKKCYELIDENYSSIEKDINTRTERIIEDIKKSRDTLLEQVRDHKAKTSIPLDNTPRFKITKNQDLNKLSQNLDLNLKRVNFLMGNLHDLDIKFVKSNLKIDQNSFIGRLDSIKESDASTFRSSTSLFKLDDKKFTSFEYKIPFNCKNILLGFLPNRNLIKIVEMSLIDQFQYSLNIDLIEENRILCKTSEIIGAYRLRKVITNNFNNFFILLITNKFSNSLDYLKIYNENLELCKTKSLNVTPSDLYMSDKFIYLYKSNCLDKFDYSFKLVNSLNFQQMERGLDFYVPKNYNLIQVQNDRLYFIDMDKSRIRIMSELNGKLIKSFEIEFVKDDTLVKLDSNDLIYVFNKRVCKLIVYNVDGILVAQKKLDLKRIDEIDYFHVYSNQSYSILDLKNHLIHYF</sequence>
<dbReference type="InterPro" id="IPR011042">
    <property type="entry name" value="6-blade_b-propeller_TolB-like"/>
</dbReference>
<evidence type="ECO:0000313" key="6">
    <source>
        <dbReference type="Proteomes" id="UP000663879"/>
    </source>
</evidence>
<gene>
    <name evidence="5" type="ORF">OXX778_LOCUS9111</name>
</gene>
<evidence type="ECO:0000256" key="3">
    <source>
        <dbReference type="PROSITE-ProRule" id="PRU00175"/>
    </source>
</evidence>
<dbReference type="EMBL" id="CAJNOC010001316">
    <property type="protein sequence ID" value="CAF0854234.1"/>
    <property type="molecule type" value="Genomic_DNA"/>
</dbReference>
<keyword evidence="6" id="KW-1185">Reference proteome</keyword>
<keyword evidence="1 3" id="KW-0863">Zinc-finger</keyword>
<dbReference type="InterPro" id="IPR013083">
    <property type="entry name" value="Znf_RING/FYVE/PHD"/>
</dbReference>
<dbReference type="Proteomes" id="UP000663879">
    <property type="component" value="Unassembled WGS sequence"/>
</dbReference>
<dbReference type="PROSITE" id="PS50089">
    <property type="entry name" value="ZF_RING_2"/>
    <property type="match status" value="1"/>
</dbReference>
<evidence type="ECO:0000256" key="1">
    <source>
        <dbReference type="ARBA" id="ARBA00022771"/>
    </source>
</evidence>
<organism evidence="5 6">
    <name type="scientific">Brachionus calyciflorus</name>
    <dbReference type="NCBI Taxonomy" id="104777"/>
    <lineage>
        <taxon>Eukaryota</taxon>
        <taxon>Metazoa</taxon>
        <taxon>Spiralia</taxon>
        <taxon>Gnathifera</taxon>
        <taxon>Rotifera</taxon>
        <taxon>Eurotatoria</taxon>
        <taxon>Monogononta</taxon>
        <taxon>Pseudotrocha</taxon>
        <taxon>Ploima</taxon>
        <taxon>Brachionidae</taxon>
        <taxon>Brachionus</taxon>
    </lineage>
</organism>
<feature type="domain" description="RING-type" evidence="4">
    <location>
        <begin position="8"/>
        <end position="46"/>
    </location>
</feature>
<dbReference type="OrthoDB" id="111250at2759"/>
<evidence type="ECO:0000256" key="2">
    <source>
        <dbReference type="ARBA" id="ARBA00022833"/>
    </source>
</evidence>
<protein>
    <recommendedName>
        <fullName evidence="4">RING-type domain-containing protein</fullName>
    </recommendedName>
</protein>
<dbReference type="GO" id="GO:0008270">
    <property type="term" value="F:zinc ion binding"/>
    <property type="evidence" value="ECO:0007669"/>
    <property type="project" value="UniProtKB-KW"/>
</dbReference>
<keyword evidence="1 3" id="KW-0479">Metal-binding</keyword>